<reference evidence="4 5" key="2">
    <citation type="submission" date="2015-01" db="EMBL/GenBank/DDBJ databases">
        <title>Complete genome sequence of Pyrinomonas methylaliphatogenes type strain K22T.</title>
        <authorList>
            <person name="Lee K.C.Y."/>
            <person name="Power J.F."/>
            <person name="Dunfield P.F."/>
            <person name="Morgan X.C."/>
            <person name="Huttenhower C."/>
            <person name="Stott M.B."/>
        </authorList>
    </citation>
    <scope>NUCLEOTIDE SEQUENCE [LARGE SCALE GENOMIC DNA]</scope>
    <source>
        <strain evidence="4 5">K22</strain>
    </source>
</reference>
<keyword evidence="3" id="KW-0378">Hydrolase</keyword>
<sequence length="44" mass="5367">MRHRSVLWRAITGMQHEIVHDYMFVDEDFVWKMATEDLAPSWKC</sequence>
<keyword evidence="5" id="KW-1185">Reference proteome</keyword>
<dbReference type="Proteomes" id="UP000031518">
    <property type="component" value="Unassembled WGS sequence"/>
</dbReference>
<dbReference type="OrthoDB" id="9810538at2"/>
<protein>
    <recommendedName>
        <fullName evidence="6">DUF86 domain-containing protein</fullName>
    </recommendedName>
</protein>
<gene>
    <name evidence="4" type="ORF">PYK22_00896</name>
</gene>
<dbReference type="InterPro" id="IPR008201">
    <property type="entry name" value="HepT-like"/>
</dbReference>
<evidence type="ECO:0008006" key="6">
    <source>
        <dbReference type="Google" id="ProtNLM"/>
    </source>
</evidence>
<evidence type="ECO:0000256" key="3">
    <source>
        <dbReference type="ARBA" id="ARBA00022801"/>
    </source>
</evidence>
<dbReference type="RefSeq" id="WP_157770671.1">
    <property type="nucleotide sequence ID" value="NZ_CBXV010000003.1"/>
</dbReference>
<dbReference type="STRING" id="454194.PYK22_00896"/>
<proteinExistence type="predicted"/>
<evidence type="ECO:0000256" key="2">
    <source>
        <dbReference type="ARBA" id="ARBA00022722"/>
    </source>
</evidence>
<organism evidence="4 5">
    <name type="scientific">Pyrinomonas methylaliphatogenes</name>
    <dbReference type="NCBI Taxonomy" id="454194"/>
    <lineage>
        <taxon>Bacteria</taxon>
        <taxon>Pseudomonadati</taxon>
        <taxon>Acidobacteriota</taxon>
        <taxon>Blastocatellia</taxon>
        <taxon>Blastocatellales</taxon>
        <taxon>Pyrinomonadaceae</taxon>
        <taxon>Pyrinomonas</taxon>
    </lineage>
</organism>
<dbReference type="Pfam" id="PF01934">
    <property type="entry name" value="HepT-like"/>
    <property type="match status" value="1"/>
</dbReference>
<dbReference type="GO" id="GO:0016787">
    <property type="term" value="F:hydrolase activity"/>
    <property type="evidence" value="ECO:0007669"/>
    <property type="project" value="UniProtKB-KW"/>
</dbReference>
<dbReference type="AlphaFoldDB" id="A0A0B6WUY4"/>
<reference evidence="4 5" key="1">
    <citation type="submission" date="2013-12" db="EMBL/GenBank/DDBJ databases">
        <authorList>
            <person name="Stott M."/>
        </authorList>
    </citation>
    <scope>NUCLEOTIDE SEQUENCE [LARGE SCALE GENOMIC DNA]</scope>
    <source>
        <strain evidence="4 5">K22</strain>
    </source>
</reference>
<accession>A0A0B6WUY4</accession>
<evidence type="ECO:0000313" key="4">
    <source>
        <dbReference type="EMBL" id="CDM64901.1"/>
    </source>
</evidence>
<keyword evidence="2" id="KW-0540">Nuclease</keyword>
<dbReference type="EMBL" id="CBXV010000003">
    <property type="protein sequence ID" value="CDM64901.1"/>
    <property type="molecule type" value="Genomic_DNA"/>
</dbReference>
<name>A0A0B6WUY4_9BACT</name>
<dbReference type="GO" id="GO:0110001">
    <property type="term" value="C:toxin-antitoxin complex"/>
    <property type="evidence" value="ECO:0007669"/>
    <property type="project" value="InterPro"/>
</dbReference>
<keyword evidence="1" id="KW-1277">Toxin-antitoxin system</keyword>
<evidence type="ECO:0000313" key="5">
    <source>
        <dbReference type="Proteomes" id="UP000031518"/>
    </source>
</evidence>
<dbReference type="GO" id="GO:0004540">
    <property type="term" value="F:RNA nuclease activity"/>
    <property type="evidence" value="ECO:0007669"/>
    <property type="project" value="InterPro"/>
</dbReference>
<evidence type="ECO:0000256" key="1">
    <source>
        <dbReference type="ARBA" id="ARBA00022649"/>
    </source>
</evidence>